<dbReference type="Pfam" id="PF02434">
    <property type="entry name" value="Fringe"/>
    <property type="match status" value="1"/>
</dbReference>
<accession>W6ZKK3</accession>
<dbReference type="GO" id="GO:0016020">
    <property type="term" value="C:membrane"/>
    <property type="evidence" value="ECO:0007669"/>
    <property type="project" value="UniProtKB-SubCell"/>
</dbReference>
<keyword evidence="15" id="KW-1185">Reference proteome</keyword>
<evidence type="ECO:0000259" key="13">
    <source>
        <dbReference type="Pfam" id="PF02434"/>
    </source>
</evidence>
<dbReference type="KEGG" id="bor:COCMIDRAFT_81416"/>
<dbReference type="GeneID" id="19125865"/>
<dbReference type="PANTHER" id="PTHR23033">
    <property type="entry name" value="BETA1,3-GALACTOSYLTRANSFERASE"/>
    <property type="match status" value="1"/>
</dbReference>
<evidence type="ECO:0000256" key="7">
    <source>
        <dbReference type="ARBA" id="ARBA00022692"/>
    </source>
</evidence>
<sequence>MEKVERGGETPRLRSQVGGGHKRRRTRGVVWFALLLCFVYRFCLPWQYRASLEQQTQCPTLPIVTDDILVVLRTGATEALEKLPVHFQTTLRCVSDYILYSDLDEEIAGHHVNDVFEGSVSERLRKSPYAAQEFALYERIRTQGRQDIANESLGDHRGSGPLGAQDNPAWKLDRFKFLPMVDKALKHRPSAKWFAFVEADTYPVWNSWVSYLTLFNATLPLYIGRQMSIGDVIFAHGGSGFVLSNPAMRRVVQQRETHPTYYDDYTAANWAGDMVLGKILADADVPLFWAFPQFQGDPVNALDVNAVEIGRPLWCYASMTYHHMHESKIRRLSTWEMSRAAHPQGGNTTLTHGEVFKQFILPRLKLKMEGWDSFSMDFETDPTSSLSFESCKAACEARSTCLQFSYAITASGATCSTSTHVVLGEAATRPCIEYSSSANKCIRWRDDGVDGESAGPMQSGWMLHRINSYVEVMDKMCNGTEMGKWIV</sequence>
<dbReference type="EMBL" id="KI963922">
    <property type="protein sequence ID" value="EUC50615.1"/>
    <property type="molecule type" value="Genomic_DNA"/>
</dbReference>
<feature type="domain" description="Fringe-like glycosyltransferase" evidence="13">
    <location>
        <begin position="189"/>
        <end position="282"/>
    </location>
</feature>
<dbReference type="eggNOG" id="KOG2246">
    <property type="taxonomic scope" value="Eukaryota"/>
</dbReference>
<comment type="similarity">
    <text evidence="3">Belongs to the glycosyltransferase 31 family. Beta3-Gal-T subfamily.</text>
</comment>
<evidence type="ECO:0000256" key="5">
    <source>
        <dbReference type="ARBA" id="ARBA00022676"/>
    </source>
</evidence>
<dbReference type="InterPro" id="IPR003378">
    <property type="entry name" value="Fringe-like_glycosylTrfase"/>
</dbReference>
<dbReference type="Proteomes" id="UP000054032">
    <property type="component" value="Unassembled WGS sequence"/>
</dbReference>
<dbReference type="GO" id="GO:0016263">
    <property type="term" value="F:glycoprotein-N-acetylgalactosamine 3-beta-galactosyltransferase activity"/>
    <property type="evidence" value="ECO:0007669"/>
    <property type="project" value="UniProtKB-EC"/>
</dbReference>
<evidence type="ECO:0000256" key="3">
    <source>
        <dbReference type="ARBA" id="ARBA00006462"/>
    </source>
</evidence>
<feature type="transmembrane region" description="Helical" evidence="12">
    <location>
        <begin position="29"/>
        <end position="48"/>
    </location>
</feature>
<dbReference type="HOGENOM" id="CLU_022549_3_1_1"/>
<keyword evidence="7 12" id="KW-0812">Transmembrane</keyword>
<keyword evidence="9" id="KW-0735">Signal-anchor</keyword>
<dbReference type="GO" id="GO:0000166">
    <property type="term" value="F:nucleotide binding"/>
    <property type="evidence" value="ECO:0007669"/>
    <property type="project" value="UniProtKB-KW"/>
</dbReference>
<evidence type="ECO:0000256" key="10">
    <source>
        <dbReference type="ARBA" id="ARBA00022989"/>
    </source>
</evidence>
<keyword evidence="10 12" id="KW-1133">Transmembrane helix</keyword>
<name>W6ZKK3_COCMI</name>
<evidence type="ECO:0000256" key="6">
    <source>
        <dbReference type="ARBA" id="ARBA00022679"/>
    </source>
</evidence>
<keyword evidence="5" id="KW-0328">Glycosyltransferase</keyword>
<evidence type="ECO:0000313" key="14">
    <source>
        <dbReference type="EMBL" id="EUC50615.1"/>
    </source>
</evidence>
<protein>
    <recommendedName>
        <fullName evidence="4">N-acetylgalactosaminide beta-1,3-galactosyltransferase</fullName>
        <ecNumber evidence="4">2.4.1.122</ecNumber>
    </recommendedName>
</protein>
<dbReference type="EC" id="2.4.1.122" evidence="4"/>
<keyword evidence="6 14" id="KW-0808">Transferase</keyword>
<comment type="subcellular location">
    <subcellularLocation>
        <location evidence="1">Membrane</location>
        <topology evidence="1">Single-pass type II membrane protein</topology>
    </subcellularLocation>
</comment>
<dbReference type="Gene3D" id="3.90.550.50">
    <property type="match status" value="1"/>
</dbReference>
<dbReference type="InterPro" id="IPR026050">
    <property type="entry name" value="C1GALT1/C1GALT1_chp1"/>
</dbReference>
<dbReference type="OrthoDB" id="414175at2759"/>
<dbReference type="PANTHER" id="PTHR23033:SF47">
    <property type="entry name" value="APPLE DOMAIN-CONTAINING PROTEIN-RELATED"/>
    <property type="match status" value="1"/>
</dbReference>
<evidence type="ECO:0000256" key="11">
    <source>
        <dbReference type="ARBA" id="ARBA00023136"/>
    </source>
</evidence>
<dbReference type="AlphaFoldDB" id="W6ZKK3"/>
<dbReference type="RefSeq" id="XP_007682917.1">
    <property type="nucleotide sequence ID" value="XM_007684727.1"/>
</dbReference>
<evidence type="ECO:0000256" key="8">
    <source>
        <dbReference type="ARBA" id="ARBA00022741"/>
    </source>
</evidence>
<comment type="pathway">
    <text evidence="2">Protein modification; protein glycosylation.</text>
</comment>
<evidence type="ECO:0000256" key="1">
    <source>
        <dbReference type="ARBA" id="ARBA00004606"/>
    </source>
</evidence>
<evidence type="ECO:0000256" key="12">
    <source>
        <dbReference type="SAM" id="Phobius"/>
    </source>
</evidence>
<gene>
    <name evidence="14" type="ORF">COCMIDRAFT_81416</name>
</gene>
<keyword evidence="11 12" id="KW-0472">Membrane</keyword>
<evidence type="ECO:0000256" key="4">
    <source>
        <dbReference type="ARBA" id="ARBA00012557"/>
    </source>
</evidence>
<evidence type="ECO:0000256" key="2">
    <source>
        <dbReference type="ARBA" id="ARBA00004922"/>
    </source>
</evidence>
<evidence type="ECO:0000313" key="15">
    <source>
        <dbReference type="Proteomes" id="UP000054032"/>
    </source>
</evidence>
<keyword evidence="8" id="KW-0547">Nucleotide-binding</keyword>
<evidence type="ECO:0000256" key="9">
    <source>
        <dbReference type="ARBA" id="ARBA00022968"/>
    </source>
</evidence>
<organism evidence="14 15">
    <name type="scientific">Bipolaris oryzae ATCC 44560</name>
    <dbReference type="NCBI Taxonomy" id="930090"/>
    <lineage>
        <taxon>Eukaryota</taxon>
        <taxon>Fungi</taxon>
        <taxon>Dikarya</taxon>
        <taxon>Ascomycota</taxon>
        <taxon>Pezizomycotina</taxon>
        <taxon>Dothideomycetes</taxon>
        <taxon>Pleosporomycetidae</taxon>
        <taxon>Pleosporales</taxon>
        <taxon>Pleosporineae</taxon>
        <taxon>Pleosporaceae</taxon>
        <taxon>Bipolaris</taxon>
    </lineage>
</organism>
<dbReference type="STRING" id="930090.W6ZKK3"/>
<reference evidence="14 15" key="1">
    <citation type="journal article" date="2013" name="PLoS Genet.">
        <title>Comparative genome structure, secondary metabolite, and effector coding capacity across Cochliobolus pathogens.</title>
        <authorList>
            <person name="Condon B.J."/>
            <person name="Leng Y."/>
            <person name="Wu D."/>
            <person name="Bushley K.E."/>
            <person name="Ohm R.A."/>
            <person name="Otillar R."/>
            <person name="Martin J."/>
            <person name="Schackwitz W."/>
            <person name="Grimwood J."/>
            <person name="MohdZainudin N."/>
            <person name="Xue C."/>
            <person name="Wang R."/>
            <person name="Manning V.A."/>
            <person name="Dhillon B."/>
            <person name="Tu Z.J."/>
            <person name="Steffenson B.J."/>
            <person name="Salamov A."/>
            <person name="Sun H."/>
            <person name="Lowry S."/>
            <person name="LaButti K."/>
            <person name="Han J."/>
            <person name="Copeland A."/>
            <person name="Lindquist E."/>
            <person name="Barry K."/>
            <person name="Schmutz J."/>
            <person name="Baker S.E."/>
            <person name="Ciuffetti L.M."/>
            <person name="Grigoriev I.V."/>
            <person name="Zhong S."/>
            <person name="Turgeon B.G."/>
        </authorList>
    </citation>
    <scope>NUCLEOTIDE SEQUENCE [LARGE SCALE GENOMIC DNA]</scope>
    <source>
        <strain evidence="14 15">ATCC 44560</strain>
    </source>
</reference>
<proteinExistence type="inferred from homology"/>